<dbReference type="SUPFAM" id="SSF52206">
    <property type="entry name" value="Hypothetical protein MTH538"/>
    <property type="match status" value="1"/>
</dbReference>
<evidence type="ECO:0000313" key="2">
    <source>
        <dbReference type="EMBL" id="PAV03070.1"/>
    </source>
</evidence>
<name>A0A2A2H168_METBR</name>
<organism evidence="2 3">
    <name type="scientific">Methanobacterium bryantii</name>
    <dbReference type="NCBI Taxonomy" id="2161"/>
    <lineage>
        <taxon>Archaea</taxon>
        <taxon>Methanobacteriati</taxon>
        <taxon>Methanobacteriota</taxon>
        <taxon>Methanomada group</taxon>
        <taxon>Methanobacteria</taxon>
        <taxon>Methanobacteriales</taxon>
        <taxon>Methanobacteriaceae</taxon>
        <taxon>Methanobacterium</taxon>
    </lineage>
</organism>
<reference evidence="2 3" key="1">
    <citation type="journal article" date="2017" name="BMC Genomics">
        <title>Genomic analysis of methanogenic archaea reveals a shift towards energy conservation.</title>
        <authorList>
            <person name="Gilmore S.P."/>
            <person name="Henske J.K."/>
            <person name="Sexton J.A."/>
            <person name="Solomon K.V."/>
            <person name="Seppala S."/>
            <person name="Yoo J.I."/>
            <person name="Huyett L.M."/>
            <person name="Pressman A."/>
            <person name="Cogan J.Z."/>
            <person name="Kivenson V."/>
            <person name="Peng X."/>
            <person name="Tan Y."/>
            <person name="Valentine D.L."/>
            <person name="O'Malley M.A."/>
        </authorList>
    </citation>
    <scope>NUCLEOTIDE SEQUENCE [LARGE SCALE GENOMIC DNA]</scope>
    <source>
        <strain evidence="2 3">M.o.H.</strain>
    </source>
</reference>
<proteinExistence type="predicted"/>
<dbReference type="Pfam" id="PF08937">
    <property type="entry name" value="ThsB_TIR"/>
    <property type="match status" value="1"/>
</dbReference>
<comment type="caution">
    <text evidence="2">The sequence shown here is derived from an EMBL/GenBank/DDBJ whole genome shotgun (WGS) entry which is preliminary data.</text>
</comment>
<dbReference type="OrthoDB" id="335259at2157"/>
<sequence length="132" mass="15180">MFESESRLYDIFISHIGQNEEEYNTFTEKLAAAHDFEFKNYGILEKDKITGEELQEQIMPVGIVIILSGLYNKYKDIIKKQIDIANKLEKPIIVIRPYGMENVPPELEEAAVDIIGWNAPCIVDAIVENYLE</sequence>
<gene>
    <name evidence="2" type="ORF">ASJ80_07305</name>
</gene>
<evidence type="ECO:0000259" key="1">
    <source>
        <dbReference type="Pfam" id="PF08937"/>
    </source>
</evidence>
<protein>
    <recommendedName>
        <fullName evidence="1">Thoeris protein ThsB TIR-like domain-containing protein</fullName>
    </recommendedName>
</protein>
<feature type="domain" description="Thoeris protein ThsB TIR-like" evidence="1">
    <location>
        <begin position="12"/>
        <end position="99"/>
    </location>
</feature>
<dbReference type="RefSeq" id="WP_069583972.1">
    <property type="nucleotide sequence ID" value="NZ_LMVM01000040.1"/>
</dbReference>
<accession>A0A2A2H168</accession>
<dbReference type="InterPro" id="IPR036490">
    <property type="entry name" value="ThsB_TIR-like_sf"/>
</dbReference>
<evidence type="ECO:0000313" key="3">
    <source>
        <dbReference type="Proteomes" id="UP000217784"/>
    </source>
</evidence>
<dbReference type="Gene3D" id="3.40.50.9200">
    <property type="entry name" value="Hypothetical protein MTH538"/>
    <property type="match status" value="1"/>
</dbReference>
<dbReference type="Proteomes" id="UP000217784">
    <property type="component" value="Unassembled WGS sequence"/>
</dbReference>
<keyword evidence="3" id="KW-1185">Reference proteome</keyword>
<dbReference type="AlphaFoldDB" id="A0A2A2H168"/>
<dbReference type="EMBL" id="LMVM01000040">
    <property type="protein sequence ID" value="PAV03070.1"/>
    <property type="molecule type" value="Genomic_DNA"/>
</dbReference>
<dbReference type="InterPro" id="IPR015032">
    <property type="entry name" value="ThsB__TIR-like_domain"/>
</dbReference>